<comment type="similarity">
    <text evidence="2">Belongs to the histidine acid phosphatase family. MINPP1 subfamily.</text>
</comment>
<dbReference type="AlphaFoldDB" id="A0A194R6G0"/>
<dbReference type="InParanoid" id="A0A194R6G0"/>
<dbReference type="STRING" id="76193.A0A194R6G0"/>
<evidence type="ECO:0000256" key="1">
    <source>
        <dbReference type="ARBA" id="ARBA00004370"/>
    </source>
</evidence>
<comment type="catalytic activity">
    <reaction evidence="12">
        <text>1D-myo-inositol hexakisphosphate + H2O = 1D-myo-inositol 1,2,4,5,6-pentakisphosphate + phosphate</text>
        <dbReference type="Rhea" id="RHEA:16989"/>
        <dbReference type="ChEBI" id="CHEBI:15377"/>
        <dbReference type="ChEBI" id="CHEBI:43474"/>
        <dbReference type="ChEBI" id="CHEBI:57798"/>
        <dbReference type="ChEBI" id="CHEBI:58130"/>
        <dbReference type="EC" id="3.1.3.62"/>
    </reaction>
    <physiologicalReaction direction="left-to-right" evidence="12">
        <dbReference type="Rhea" id="RHEA:16990"/>
    </physiologicalReaction>
</comment>
<comment type="catalytic activity">
    <reaction evidence="10">
        <text>1D-myo-inositol 1,2,5,6-tetrakisphosphate + H2O = 1D-myo-inositol 1,2,6-trisphosphate + phosphate</text>
        <dbReference type="Rhea" id="RHEA:77119"/>
        <dbReference type="ChEBI" id="CHEBI:15377"/>
        <dbReference type="ChEBI" id="CHEBI:43474"/>
        <dbReference type="ChEBI" id="CHEBI:195535"/>
        <dbReference type="ChEBI" id="CHEBI:195537"/>
        <dbReference type="EC" id="3.1.3.62"/>
    </reaction>
    <physiologicalReaction direction="left-to-right" evidence="10">
        <dbReference type="Rhea" id="RHEA:77120"/>
    </physiologicalReaction>
</comment>
<keyword evidence="16" id="KW-1185">Reference proteome</keyword>
<dbReference type="InterPro" id="IPR029033">
    <property type="entry name" value="His_PPase_superfam"/>
</dbReference>
<protein>
    <recommendedName>
        <fullName evidence="5">Multiple inositol polyphosphate phosphatase 1</fullName>
        <ecNumber evidence="4">3.1.3.62</ecNumber>
        <ecNumber evidence="3">3.1.3.80</ecNumber>
    </recommendedName>
    <alternativeName>
        <fullName evidence="9">2,3-bisphosphoglycerate 3-phosphatase</fullName>
    </alternativeName>
</protein>
<feature type="chain" id="PRO_5008264952" description="Multiple inositol polyphosphate phosphatase 1" evidence="14">
    <location>
        <begin position="20"/>
        <end position="932"/>
    </location>
</feature>
<dbReference type="GO" id="GO:0052745">
    <property type="term" value="F:inositol phosphate phosphatase activity"/>
    <property type="evidence" value="ECO:0007669"/>
    <property type="project" value="TreeGrafter"/>
</dbReference>
<proteinExistence type="inferred from homology"/>
<dbReference type="PANTHER" id="PTHR20963:SF8">
    <property type="entry name" value="MULTIPLE INOSITOL POLYPHOSPHATE PHOSPHATASE 1"/>
    <property type="match status" value="1"/>
</dbReference>
<sequence>MKSLLILVTILYTTKTSYSSCYWNENCHYKYFSSKTPYEFVRGDIRDSVVIKPGCKTISLWGLVRHGKRNPGENFIYKMLDATILKDYIKTSHDKGNGSMCAQDVENLYNWIIDEDTFRNVHQIAKEGYEEMAGLGHRFSAVFKDLLINADENNYTLRSAYGHWLENSVKGFIKGIGNESLIVDKSNKSYDIMAPYESCNYYMKGVKQNPDIYREPTKYQDMNEFLSVKDRIQTRTGINYTLTNENITSLYDLCRYTSSGTHKKFSPWCALFSTEDIKVMEYIGDLRHYYRNSYGTPVNKIFGRIPLTDLLETFINTKNGKGKQFTIYFTHATMMDMVYTALGLFKDEVPLTAEFRNDARKWRSSKSTAFASNLMVTLNRCTDGEETDYNVVFYLNERPLESICNNGECSWREFEEKLKPFNISLIVTISLFASTFASFCHWNSGCPYKYFASKTSYNAIRGDIRDSLVILKGCEPVSIWGLLRHGKRYPSTRFGKSMNEALAIRDDILASYEKGRSSLCAQDIEDLNAWVADKKMFDAAAELTPEGYEEMFGIGKRIRHTFNDLLEKLDKYTFRPAFGKWIEDSAKAFVKGFNNDKLHIEKALPESDVMAPYLTCGKYQKDVQKNPNIYAESEKYKRTSEYLATKDRIQRRTGIDYELTDTNVTALYDLCRHTWSGVESKLSPWCALFTKDDLQVLEYIQDLRSYYRNVYCTAQSEIFGQIITKDRIQRRTGIDYELTDTNVTALYDLCRHTWSGVESKLSPWCALFTKDDLQVLEYIQDLRSYYRNGYGTAQSEIFGQIPLADLLRSFQKVKEGDGKKMTAYFTHATMLDMVYTSLGLFKDNKPLSSANRDRDRKWRSSANSAFSVNLVAVLNRCTKNYEIDYNVVFYLNEEPIRAICADGTCTWKEFEEKLTPFLNTKIDFCEFKSEPY</sequence>
<evidence type="ECO:0000256" key="8">
    <source>
        <dbReference type="ARBA" id="ARBA00023136"/>
    </source>
</evidence>
<evidence type="ECO:0000256" key="10">
    <source>
        <dbReference type="ARBA" id="ARBA00043668"/>
    </source>
</evidence>
<dbReference type="Pfam" id="PF00328">
    <property type="entry name" value="His_Phos_2"/>
    <property type="match status" value="3"/>
</dbReference>
<evidence type="ECO:0000256" key="11">
    <source>
        <dbReference type="ARBA" id="ARBA00043671"/>
    </source>
</evidence>
<dbReference type="PANTHER" id="PTHR20963">
    <property type="entry name" value="MULTIPLE INOSITOL POLYPHOSPHATE PHOSPHATASE-RELATED"/>
    <property type="match status" value="1"/>
</dbReference>
<comment type="catalytic activity">
    <reaction evidence="11">
        <text>1D-myo-inositol 1,2,4,5,6-pentakisphosphate + H2O = 1D-myo-inositol 1,2,5,6-tetrakisphosphate + phosphate</text>
        <dbReference type="Rhea" id="RHEA:77115"/>
        <dbReference type="ChEBI" id="CHEBI:15377"/>
        <dbReference type="ChEBI" id="CHEBI:43474"/>
        <dbReference type="ChEBI" id="CHEBI:57798"/>
        <dbReference type="ChEBI" id="CHEBI:195535"/>
        <dbReference type="EC" id="3.1.3.62"/>
    </reaction>
    <physiologicalReaction direction="left-to-right" evidence="11">
        <dbReference type="Rhea" id="RHEA:77116"/>
    </physiologicalReaction>
</comment>
<dbReference type="EC" id="3.1.3.62" evidence="4"/>
<accession>A0A194R6G0</accession>
<dbReference type="SUPFAM" id="SSF53254">
    <property type="entry name" value="Phosphoglycerate mutase-like"/>
    <property type="match status" value="3"/>
</dbReference>
<gene>
    <name evidence="15" type="ORF">RR48_15090</name>
</gene>
<evidence type="ECO:0000256" key="2">
    <source>
        <dbReference type="ARBA" id="ARBA00008422"/>
    </source>
</evidence>
<dbReference type="InterPro" id="IPR000560">
    <property type="entry name" value="His_Pase_clade-2"/>
</dbReference>
<comment type="catalytic activity">
    <reaction evidence="13">
        <text>(2R)-2,3-bisphosphoglycerate + H2O = (2R)-2-phosphoglycerate + phosphate</text>
        <dbReference type="Rhea" id="RHEA:27381"/>
        <dbReference type="ChEBI" id="CHEBI:15377"/>
        <dbReference type="ChEBI" id="CHEBI:43474"/>
        <dbReference type="ChEBI" id="CHEBI:58248"/>
        <dbReference type="ChEBI" id="CHEBI:58289"/>
        <dbReference type="EC" id="3.1.3.80"/>
    </reaction>
    <physiologicalReaction direction="left-to-right" evidence="13">
        <dbReference type="Rhea" id="RHEA:27382"/>
    </physiologicalReaction>
</comment>
<reference evidence="15 16" key="1">
    <citation type="journal article" date="2015" name="Nat. Commun.">
        <title>Outbred genome sequencing and CRISPR/Cas9 gene editing in butterflies.</title>
        <authorList>
            <person name="Li X."/>
            <person name="Fan D."/>
            <person name="Zhang W."/>
            <person name="Liu G."/>
            <person name="Zhang L."/>
            <person name="Zhao L."/>
            <person name="Fang X."/>
            <person name="Chen L."/>
            <person name="Dong Y."/>
            <person name="Chen Y."/>
            <person name="Ding Y."/>
            <person name="Zhao R."/>
            <person name="Feng M."/>
            <person name="Zhu Y."/>
            <person name="Feng Y."/>
            <person name="Jiang X."/>
            <person name="Zhu D."/>
            <person name="Xiang H."/>
            <person name="Feng X."/>
            <person name="Li S."/>
            <person name="Wang J."/>
            <person name="Zhang G."/>
            <person name="Kronforst M.R."/>
            <person name="Wang W."/>
        </authorList>
    </citation>
    <scope>NUCLEOTIDE SEQUENCE [LARGE SCALE GENOMIC DNA]</scope>
    <source>
        <strain evidence="15">Ya'a_city_454_Pm</strain>
        <tissue evidence="15">Whole body</tissue>
    </source>
</reference>
<name>A0A194R6G0_PAPMA</name>
<comment type="subcellular location">
    <subcellularLocation>
        <location evidence="1">Membrane</location>
    </subcellularLocation>
</comment>
<evidence type="ECO:0000256" key="6">
    <source>
        <dbReference type="ARBA" id="ARBA00022729"/>
    </source>
</evidence>
<evidence type="ECO:0000313" key="15">
    <source>
        <dbReference type="EMBL" id="KPJ11451.1"/>
    </source>
</evidence>
<dbReference type="Proteomes" id="UP000053240">
    <property type="component" value="Unassembled WGS sequence"/>
</dbReference>
<dbReference type="GO" id="GO:0034417">
    <property type="term" value="F:bisphosphoglycerate 3-phosphatase activity"/>
    <property type="evidence" value="ECO:0007669"/>
    <property type="project" value="UniProtKB-EC"/>
</dbReference>
<keyword evidence="6 14" id="KW-0732">Signal</keyword>
<feature type="signal peptide" evidence="14">
    <location>
        <begin position="1"/>
        <end position="19"/>
    </location>
</feature>
<dbReference type="GO" id="GO:0016020">
    <property type="term" value="C:membrane"/>
    <property type="evidence" value="ECO:0007669"/>
    <property type="project" value="UniProtKB-SubCell"/>
</dbReference>
<evidence type="ECO:0000256" key="9">
    <source>
        <dbReference type="ARBA" id="ARBA00031642"/>
    </source>
</evidence>
<evidence type="ECO:0000256" key="12">
    <source>
        <dbReference type="ARBA" id="ARBA00043691"/>
    </source>
</evidence>
<dbReference type="CDD" id="cd07061">
    <property type="entry name" value="HP_HAP_like"/>
    <property type="match status" value="2"/>
</dbReference>
<evidence type="ECO:0000256" key="3">
    <source>
        <dbReference type="ARBA" id="ARBA00012976"/>
    </source>
</evidence>
<dbReference type="GO" id="GO:0003993">
    <property type="term" value="F:acid phosphatase activity"/>
    <property type="evidence" value="ECO:0007669"/>
    <property type="project" value="TreeGrafter"/>
</dbReference>
<evidence type="ECO:0000256" key="13">
    <source>
        <dbReference type="ARBA" id="ARBA00043832"/>
    </source>
</evidence>
<dbReference type="Gene3D" id="3.40.50.1240">
    <property type="entry name" value="Phosphoglycerate mutase-like"/>
    <property type="match status" value="3"/>
</dbReference>
<evidence type="ECO:0000256" key="14">
    <source>
        <dbReference type="SAM" id="SignalP"/>
    </source>
</evidence>
<keyword evidence="8" id="KW-0472">Membrane</keyword>
<organism evidence="15 16">
    <name type="scientific">Papilio machaon</name>
    <name type="common">Old World swallowtail butterfly</name>
    <dbReference type="NCBI Taxonomy" id="76193"/>
    <lineage>
        <taxon>Eukaryota</taxon>
        <taxon>Metazoa</taxon>
        <taxon>Ecdysozoa</taxon>
        <taxon>Arthropoda</taxon>
        <taxon>Hexapoda</taxon>
        <taxon>Insecta</taxon>
        <taxon>Pterygota</taxon>
        <taxon>Neoptera</taxon>
        <taxon>Endopterygota</taxon>
        <taxon>Lepidoptera</taxon>
        <taxon>Glossata</taxon>
        <taxon>Ditrysia</taxon>
        <taxon>Papilionoidea</taxon>
        <taxon>Papilionidae</taxon>
        <taxon>Papilioninae</taxon>
        <taxon>Papilio</taxon>
    </lineage>
</organism>
<keyword evidence="7" id="KW-0378">Hydrolase</keyword>
<evidence type="ECO:0000313" key="16">
    <source>
        <dbReference type="Proteomes" id="UP000053240"/>
    </source>
</evidence>
<dbReference type="EC" id="3.1.3.80" evidence="3"/>
<dbReference type="EMBL" id="KQ460883">
    <property type="protein sequence ID" value="KPJ11451.1"/>
    <property type="molecule type" value="Genomic_DNA"/>
</dbReference>
<evidence type="ECO:0000256" key="7">
    <source>
        <dbReference type="ARBA" id="ARBA00022801"/>
    </source>
</evidence>
<evidence type="ECO:0000256" key="5">
    <source>
        <dbReference type="ARBA" id="ARBA00018097"/>
    </source>
</evidence>
<evidence type="ECO:0000256" key="4">
    <source>
        <dbReference type="ARBA" id="ARBA00013040"/>
    </source>
</evidence>